<dbReference type="EMBL" id="LMAW01002002">
    <property type="protein sequence ID" value="KQK82114.1"/>
    <property type="molecule type" value="Genomic_DNA"/>
</dbReference>
<evidence type="ECO:0000313" key="2">
    <source>
        <dbReference type="Proteomes" id="UP000051836"/>
    </source>
</evidence>
<sequence length="85" mass="9714">MDSRERQTKHGMTNIDIRKKVKMTHVSNQPVQNAMVIFQGCLWSEQGLQEKSSHPTLSLMMILLAEEDIFLPVQPAQNKGYEGDE</sequence>
<keyword evidence="2" id="KW-1185">Reference proteome</keyword>
<gene>
    <name evidence="1" type="ORF">AAES_76422</name>
</gene>
<evidence type="ECO:0000313" key="1">
    <source>
        <dbReference type="EMBL" id="KQK82114.1"/>
    </source>
</evidence>
<reference evidence="1 2" key="1">
    <citation type="submission" date="2015-10" db="EMBL/GenBank/DDBJ databases">
        <authorList>
            <person name="Gilbert D.G."/>
        </authorList>
    </citation>
    <scope>NUCLEOTIDE SEQUENCE [LARGE SCALE GENOMIC DNA]</scope>
    <source>
        <strain evidence="1">FVVF132</strain>
    </source>
</reference>
<proteinExistence type="predicted"/>
<dbReference type="AlphaFoldDB" id="A0A0Q3USS4"/>
<protein>
    <submittedName>
        <fullName evidence="1">Uncharacterized protein</fullName>
    </submittedName>
</protein>
<organism evidence="1 2">
    <name type="scientific">Amazona aestiva</name>
    <name type="common">Blue-fronted Amazon parrot</name>
    <dbReference type="NCBI Taxonomy" id="12930"/>
    <lineage>
        <taxon>Eukaryota</taxon>
        <taxon>Metazoa</taxon>
        <taxon>Chordata</taxon>
        <taxon>Craniata</taxon>
        <taxon>Vertebrata</taxon>
        <taxon>Euteleostomi</taxon>
        <taxon>Archelosauria</taxon>
        <taxon>Archosauria</taxon>
        <taxon>Dinosauria</taxon>
        <taxon>Saurischia</taxon>
        <taxon>Theropoda</taxon>
        <taxon>Coelurosauria</taxon>
        <taxon>Aves</taxon>
        <taxon>Neognathae</taxon>
        <taxon>Neoaves</taxon>
        <taxon>Telluraves</taxon>
        <taxon>Australaves</taxon>
        <taxon>Psittaciformes</taxon>
        <taxon>Psittacidae</taxon>
        <taxon>Amazona</taxon>
    </lineage>
</organism>
<dbReference type="Proteomes" id="UP000051836">
    <property type="component" value="Unassembled WGS sequence"/>
</dbReference>
<name>A0A0Q3USS4_AMAAE</name>
<comment type="caution">
    <text evidence="1">The sequence shown here is derived from an EMBL/GenBank/DDBJ whole genome shotgun (WGS) entry which is preliminary data.</text>
</comment>
<accession>A0A0Q3USS4</accession>